<name>A0A8J4IVD3_EUDMI</name>
<evidence type="ECO:0008006" key="3">
    <source>
        <dbReference type="Google" id="ProtNLM"/>
    </source>
</evidence>
<accession>A0A8J4IVD3</accession>
<protein>
    <recommendedName>
        <fullName evidence="3">PO21 protein</fullName>
    </recommendedName>
</protein>
<feature type="non-terminal residue" evidence="1">
    <location>
        <position position="94"/>
    </location>
</feature>
<feature type="non-terminal residue" evidence="1">
    <location>
        <position position="1"/>
    </location>
</feature>
<reference evidence="1" key="1">
    <citation type="journal article" date="2019" name="Gigascience">
        <title>High-coverage genomes to elucidate the evolution of penguins.</title>
        <authorList>
            <person name="Pan H."/>
            <person name="Cole T.L."/>
            <person name="Bi X."/>
            <person name="Fang M."/>
            <person name="Zhou C."/>
            <person name="Yang Z."/>
            <person name="Ksepka D.T."/>
            <person name="Hart T."/>
            <person name="Bouzat J.L."/>
            <person name="Argilla L.S."/>
            <person name="Bertelsen M.F."/>
            <person name="Boersma P.D."/>
            <person name="Bost C.A."/>
            <person name="Cherel Y."/>
            <person name="Dann P."/>
            <person name="Fiddaman S.R."/>
            <person name="Howard P."/>
            <person name="Labuschagne K."/>
            <person name="Mattern T."/>
            <person name="Miller G."/>
            <person name="Parker P."/>
            <person name="Phillips R.A."/>
            <person name="Quillfeldt P."/>
            <person name="Ryan P.G."/>
            <person name="Taylor H."/>
            <person name="Thompson D.R."/>
            <person name="Young M.J."/>
            <person name="Ellegaard M.R."/>
            <person name="Gilbert M.T.P."/>
            <person name="Sinding M.S."/>
            <person name="Pacheco G."/>
            <person name="Shepherd L.D."/>
            <person name="Tennyson A.J.D."/>
            <person name="Grosser S."/>
            <person name="Kay E."/>
            <person name="Nupen L.J."/>
            <person name="Ellenberg U."/>
            <person name="Houston D.M."/>
            <person name="Reeve A.H."/>
            <person name="Johnson K."/>
            <person name="Masello J.F."/>
            <person name="Stracke T."/>
            <person name="McKinlay B."/>
            <person name="Borboroglu P.G."/>
            <person name="Zhang D.X."/>
            <person name="Zhang G."/>
        </authorList>
    </citation>
    <scope>NUCLEOTIDE SEQUENCE</scope>
    <source>
        <strain evidence="1">Gonzo</strain>
    </source>
</reference>
<dbReference type="EMBL" id="VULC01021201">
    <property type="protein sequence ID" value="KAF1500695.1"/>
    <property type="molecule type" value="Genomic_DNA"/>
</dbReference>
<comment type="caution">
    <text evidence="1">The sequence shown here is derived from an EMBL/GenBank/DDBJ whole genome shotgun (WGS) entry which is preliminary data.</text>
</comment>
<dbReference type="OrthoDB" id="10063195at2759"/>
<keyword evidence="2" id="KW-1185">Reference proteome</keyword>
<evidence type="ECO:0000313" key="2">
    <source>
        <dbReference type="Proteomes" id="UP000782854"/>
    </source>
</evidence>
<proteinExistence type="predicted"/>
<dbReference type="Proteomes" id="UP000782854">
    <property type="component" value="Unassembled WGS sequence"/>
</dbReference>
<gene>
    <name evidence="1" type="ORF">FQV19_0005053</name>
</gene>
<evidence type="ECO:0000313" key="1">
    <source>
        <dbReference type="EMBL" id="KAF1500695.1"/>
    </source>
</evidence>
<sequence length="94" mass="10654">ILTAHFIKACPVNPQQRGFIVSSGWSKNIQLLQLLIQCAKREHQPLGAVFVDLTKAFDTVSHFHVIMALKQKVIDDHFVALIKILYDNLTTQID</sequence>
<organism evidence="1 2">
    <name type="scientific">Eudyptula minor</name>
    <name type="common">Little blue penguin</name>
    <name type="synonym">Aptenodytes minor</name>
    <dbReference type="NCBI Taxonomy" id="37083"/>
    <lineage>
        <taxon>Eukaryota</taxon>
        <taxon>Metazoa</taxon>
        <taxon>Chordata</taxon>
        <taxon>Craniata</taxon>
        <taxon>Vertebrata</taxon>
        <taxon>Euteleostomi</taxon>
        <taxon>Archelosauria</taxon>
        <taxon>Archosauria</taxon>
        <taxon>Dinosauria</taxon>
        <taxon>Saurischia</taxon>
        <taxon>Theropoda</taxon>
        <taxon>Coelurosauria</taxon>
        <taxon>Aves</taxon>
        <taxon>Neognathae</taxon>
        <taxon>Neoaves</taxon>
        <taxon>Aequornithes</taxon>
        <taxon>Sphenisciformes</taxon>
        <taxon>Spheniscidae</taxon>
        <taxon>Eudyptula</taxon>
    </lineage>
</organism>
<dbReference type="AlphaFoldDB" id="A0A8J4IVD3"/>